<accession>A0A699TSK3</accession>
<dbReference type="AlphaFoldDB" id="A0A699TSK3"/>
<feature type="non-terminal residue" evidence="2">
    <location>
        <position position="125"/>
    </location>
</feature>
<evidence type="ECO:0000256" key="1">
    <source>
        <dbReference type="SAM" id="MobiDB-lite"/>
    </source>
</evidence>
<gene>
    <name evidence="2" type="ORF">Tci_884842</name>
</gene>
<feature type="region of interest" description="Disordered" evidence="1">
    <location>
        <begin position="25"/>
        <end position="73"/>
    </location>
</feature>
<comment type="caution">
    <text evidence="2">The sequence shown here is derived from an EMBL/GenBank/DDBJ whole genome shotgun (WGS) entry which is preliminary data.</text>
</comment>
<evidence type="ECO:0008006" key="3">
    <source>
        <dbReference type="Google" id="ProtNLM"/>
    </source>
</evidence>
<organism evidence="2">
    <name type="scientific">Tanacetum cinerariifolium</name>
    <name type="common">Dalmatian daisy</name>
    <name type="synonym">Chrysanthemum cinerariifolium</name>
    <dbReference type="NCBI Taxonomy" id="118510"/>
    <lineage>
        <taxon>Eukaryota</taxon>
        <taxon>Viridiplantae</taxon>
        <taxon>Streptophyta</taxon>
        <taxon>Embryophyta</taxon>
        <taxon>Tracheophyta</taxon>
        <taxon>Spermatophyta</taxon>
        <taxon>Magnoliopsida</taxon>
        <taxon>eudicotyledons</taxon>
        <taxon>Gunneridae</taxon>
        <taxon>Pentapetalae</taxon>
        <taxon>asterids</taxon>
        <taxon>campanulids</taxon>
        <taxon>Asterales</taxon>
        <taxon>Asteraceae</taxon>
        <taxon>Asteroideae</taxon>
        <taxon>Anthemideae</taxon>
        <taxon>Anthemidinae</taxon>
        <taxon>Tanacetum</taxon>
    </lineage>
</organism>
<feature type="non-terminal residue" evidence="2">
    <location>
        <position position="1"/>
    </location>
</feature>
<dbReference type="EMBL" id="BKCJ011268660">
    <property type="protein sequence ID" value="GFD12873.1"/>
    <property type="molecule type" value="Genomic_DNA"/>
</dbReference>
<sequence length="125" mass="13443">PVPASYPDDPYVVTRDADIAAASVATSGINDDDGDIAPMDSQPYEPHGSPCNTQTMLPRKSTRGNPPPPLTHDTINRMMQESVEAAIWAERERERVTNEAKCAGGSNFASVARGCTFADFMKCSP</sequence>
<proteinExistence type="predicted"/>
<name>A0A699TSK3_TANCI</name>
<evidence type="ECO:0000313" key="2">
    <source>
        <dbReference type="EMBL" id="GFD12873.1"/>
    </source>
</evidence>
<protein>
    <recommendedName>
        <fullName evidence="3">Reverse transcriptase domain-containing protein</fullName>
    </recommendedName>
</protein>
<reference evidence="2" key="1">
    <citation type="journal article" date="2019" name="Sci. Rep.">
        <title>Draft genome of Tanacetum cinerariifolium, the natural source of mosquito coil.</title>
        <authorList>
            <person name="Yamashiro T."/>
            <person name="Shiraishi A."/>
            <person name="Satake H."/>
            <person name="Nakayama K."/>
        </authorList>
    </citation>
    <scope>NUCLEOTIDE SEQUENCE</scope>
</reference>